<gene>
    <name evidence="19" type="ORF">ColSpa_03218</name>
</gene>
<dbReference type="GO" id="GO:0005576">
    <property type="term" value="C:extracellular region"/>
    <property type="evidence" value="ECO:0007669"/>
    <property type="project" value="UniProtKB-SubCell"/>
</dbReference>
<dbReference type="InterPro" id="IPR057246">
    <property type="entry name" value="CARBOXYPEPT_ZN_1"/>
</dbReference>
<keyword evidence="6" id="KW-0121">Carboxypeptidase</keyword>
<dbReference type="GO" id="GO:0006508">
    <property type="term" value="P:proteolysis"/>
    <property type="evidence" value="ECO:0007669"/>
    <property type="project" value="UniProtKB-KW"/>
</dbReference>
<dbReference type="AlphaFoldDB" id="A0AA37L722"/>
<dbReference type="SUPFAM" id="SSF54897">
    <property type="entry name" value="Protease propeptides/inhibitors"/>
    <property type="match status" value="1"/>
</dbReference>
<evidence type="ECO:0000256" key="12">
    <source>
        <dbReference type="ARBA" id="ARBA00023026"/>
    </source>
</evidence>
<evidence type="ECO:0000259" key="18">
    <source>
        <dbReference type="PROSITE" id="PS52035"/>
    </source>
</evidence>
<evidence type="ECO:0000256" key="15">
    <source>
        <dbReference type="ARBA" id="ARBA00023157"/>
    </source>
</evidence>
<dbReference type="GO" id="GO:0004181">
    <property type="term" value="F:metallocarboxypeptidase activity"/>
    <property type="evidence" value="ECO:0007669"/>
    <property type="project" value="InterPro"/>
</dbReference>
<evidence type="ECO:0000256" key="1">
    <source>
        <dbReference type="ARBA" id="ARBA00001947"/>
    </source>
</evidence>
<dbReference type="SUPFAM" id="SSF53187">
    <property type="entry name" value="Zn-dependent exopeptidases"/>
    <property type="match status" value="1"/>
</dbReference>
<comment type="subcellular location">
    <subcellularLocation>
        <location evidence="3">Secreted</location>
    </subcellularLocation>
</comment>
<comment type="cofactor">
    <cofactor evidence="1">
        <name>Zn(2+)</name>
        <dbReference type="ChEBI" id="CHEBI:29105"/>
    </cofactor>
</comment>
<dbReference type="FunFam" id="3.40.630.10:FF:000165">
    <property type="entry name" value="Glucan 1,4-alpha-glucosidase, putative"/>
    <property type="match status" value="1"/>
</dbReference>
<name>A0AA37L722_9PEZI</name>
<evidence type="ECO:0000256" key="11">
    <source>
        <dbReference type="ARBA" id="ARBA00022833"/>
    </source>
</evidence>
<dbReference type="Gene3D" id="3.30.70.340">
    <property type="entry name" value="Metallocarboxypeptidase-like"/>
    <property type="match status" value="1"/>
</dbReference>
<reference evidence="19 20" key="1">
    <citation type="submission" date="2022-03" db="EMBL/GenBank/DDBJ databases">
        <title>Genome data of Colletotrichum spp.</title>
        <authorList>
            <person name="Utami Y.D."/>
            <person name="Hiruma K."/>
        </authorList>
    </citation>
    <scope>NUCLEOTIDE SEQUENCE [LARGE SCALE GENOMIC DNA]</scope>
    <source>
        <strain evidence="19 20">MAFF 239500</strain>
    </source>
</reference>
<feature type="signal peptide" evidence="17">
    <location>
        <begin position="1"/>
        <end position="16"/>
    </location>
</feature>
<evidence type="ECO:0000256" key="10">
    <source>
        <dbReference type="ARBA" id="ARBA00022801"/>
    </source>
</evidence>
<keyword evidence="10" id="KW-0378">Hydrolase</keyword>
<dbReference type="PROSITE" id="PS00132">
    <property type="entry name" value="CARBOXYPEPT_ZN_1"/>
    <property type="match status" value="1"/>
</dbReference>
<dbReference type="EMBL" id="BQXU01000006">
    <property type="protein sequence ID" value="GKT43037.1"/>
    <property type="molecule type" value="Genomic_DNA"/>
</dbReference>
<evidence type="ECO:0000256" key="8">
    <source>
        <dbReference type="ARBA" id="ARBA00022723"/>
    </source>
</evidence>
<feature type="domain" description="Peptidase M14" evidence="18">
    <location>
        <begin position="121"/>
        <end position="421"/>
    </location>
</feature>
<keyword evidence="15" id="KW-1015">Disulfide bond</keyword>
<evidence type="ECO:0000256" key="17">
    <source>
        <dbReference type="SAM" id="SignalP"/>
    </source>
</evidence>
<dbReference type="Pfam" id="PF00246">
    <property type="entry name" value="Peptidase_M14"/>
    <property type="match status" value="1"/>
</dbReference>
<dbReference type="RefSeq" id="XP_049125387.1">
    <property type="nucleotide sequence ID" value="XM_049269430.1"/>
</dbReference>
<dbReference type="PRINTS" id="PR00765">
    <property type="entry name" value="CRBOXYPTASEA"/>
</dbReference>
<keyword evidence="11" id="KW-0862">Zinc</keyword>
<evidence type="ECO:0000256" key="16">
    <source>
        <dbReference type="PROSITE-ProRule" id="PRU01379"/>
    </source>
</evidence>
<evidence type="ECO:0000256" key="7">
    <source>
        <dbReference type="ARBA" id="ARBA00022670"/>
    </source>
</evidence>
<feature type="active site" description="Proton donor/acceptor" evidence="16">
    <location>
        <position position="387"/>
    </location>
</feature>
<feature type="chain" id="PRO_5041295065" evidence="17">
    <location>
        <begin position="17"/>
        <end position="422"/>
    </location>
</feature>
<evidence type="ECO:0000256" key="4">
    <source>
        <dbReference type="ARBA" id="ARBA00005988"/>
    </source>
</evidence>
<keyword evidence="9 17" id="KW-0732">Signal</keyword>
<dbReference type="InterPro" id="IPR003146">
    <property type="entry name" value="M14A_act_pep"/>
</dbReference>
<dbReference type="InterPro" id="IPR036990">
    <property type="entry name" value="M14A-like_propep"/>
</dbReference>
<keyword evidence="8" id="KW-0479">Metal-binding</keyword>
<proteinExistence type="inferred from homology"/>
<evidence type="ECO:0000256" key="14">
    <source>
        <dbReference type="ARBA" id="ARBA00023145"/>
    </source>
</evidence>
<evidence type="ECO:0000256" key="9">
    <source>
        <dbReference type="ARBA" id="ARBA00022729"/>
    </source>
</evidence>
<accession>A0AA37L722</accession>
<sequence length="422" mass="45555">MKSLATLSTIVAAASAASIAAEGAKRVSYDGTKVFRVSVGDEVDRINGVVNKLQLSTWKGAPRAGAFADIVVPPTAVSAFEAEIAGLNVTTMHEDLGASIADESNFSVYAVGSANATWFNSYHAYADHLKFLNDLVASYPNNAEIVTSGKSLQGNAITGIHIYGSSKGTKPAVVLHSTVHAREWISTLANEYIAWNLLSKYSSNTEIKGFVDKYDYYIFPVVNPDGFIYTQTTNRLWRKNRQSTSGSSCIGHDINRNWPFQWSVTGGASTDPCAEDFKGASQGDAPETAALSAWLAKTKAAQGLKLFIDFHAYSQLFMTPYGYSCTAVTAKNSELQSLAKGAVAAIKAVHGTSYQYGPICTTIYKATGSSVDYVNDVVKADYVFTQELRDTGNYGFVLPANQILPTSEETYAGVRYLLQNMK</sequence>
<dbReference type="Proteomes" id="UP001055115">
    <property type="component" value="Unassembled WGS sequence"/>
</dbReference>
<dbReference type="SMART" id="SM00631">
    <property type="entry name" value="Zn_pept"/>
    <property type="match status" value="1"/>
</dbReference>
<evidence type="ECO:0000256" key="5">
    <source>
        <dbReference type="ARBA" id="ARBA00022525"/>
    </source>
</evidence>
<evidence type="ECO:0000256" key="6">
    <source>
        <dbReference type="ARBA" id="ARBA00022645"/>
    </source>
</evidence>
<evidence type="ECO:0000256" key="13">
    <source>
        <dbReference type="ARBA" id="ARBA00023049"/>
    </source>
</evidence>
<protein>
    <submittedName>
        <fullName evidence="19">Metallocarboxypeptidase A-like protein</fullName>
    </submittedName>
</protein>
<keyword evidence="7" id="KW-0645">Protease</keyword>
<dbReference type="Pfam" id="PF02244">
    <property type="entry name" value="Propep_M14"/>
    <property type="match status" value="1"/>
</dbReference>
<evidence type="ECO:0000256" key="2">
    <source>
        <dbReference type="ARBA" id="ARBA00003091"/>
    </source>
</evidence>
<evidence type="ECO:0000256" key="3">
    <source>
        <dbReference type="ARBA" id="ARBA00004613"/>
    </source>
</evidence>
<keyword evidence="13" id="KW-0482">Metalloprotease</keyword>
<dbReference type="CDD" id="cd03860">
    <property type="entry name" value="M14_CP_A-B_like"/>
    <property type="match status" value="1"/>
</dbReference>
<dbReference type="GeneID" id="73324020"/>
<keyword evidence="14" id="KW-0865">Zymogen</keyword>
<evidence type="ECO:0000313" key="19">
    <source>
        <dbReference type="EMBL" id="GKT43037.1"/>
    </source>
</evidence>
<comment type="caution">
    <text evidence="19">The sequence shown here is derived from an EMBL/GenBank/DDBJ whole genome shotgun (WGS) entry which is preliminary data.</text>
</comment>
<comment type="similarity">
    <text evidence="4 16">Belongs to the peptidase M14 family.</text>
</comment>
<organism evidence="19 20">
    <name type="scientific">Colletotrichum spaethianum</name>
    <dbReference type="NCBI Taxonomy" id="700344"/>
    <lineage>
        <taxon>Eukaryota</taxon>
        <taxon>Fungi</taxon>
        <taxon>Dikarya</taxon>
        <taxon>Ascomycota</taxon>
        <taxon>Pezizomycotina</taxon>
        <taxon>Sordariomycetes</taxon>
        <taxon>Hypocreomycetidae</taxon>
        <taxon>Glomerellales</taxon>
        <taxon>Glomerellaceae</taxon>
        <taxon>Colletotrichum</taxon>
        <taxon>Colletotrichum spaethianum species complex</taxon>
    </lineage>
</organism>
<evidence type="ECO:0000313" key="20">
    <source>
        <dbReference type="Proteomes" id="UP001055115"/>
    </source>
</evidence>
<keyword evidence="5" id="KW-0964">Secreted</keyword>
<keyword evidence="12" id="KW-0843">Virulence</keyword>
<dbReference type="PANTHER" id="PTHR11705:SF143">
    <property type="entry name" value="SLL0236 PROTEIN"/>
    <property type="match status" value="1"/>
</dbReference>
<dbReference type="PROSITE" id="PS52035">
    <property type="entry name" value="PEPTIDASE_M14"/>
    <property type="match status" value="1"/>
</dbReference>
<dbReference type="InterPro" id="IPR000834">
    <property type="entry name" value="Peptidase_M14"/>
</dbReference>
<comment type="function">
    <text evidence="2">Extracellular metalloprotease that contributes to pathogenicity.</text>
</comment>
<dbReference type="GO" id="GO:0008270">
    <property type="term" value="F:zinc ion binding"/>
    <property type="evidence" value="ECO:0007669"/>
    <property type="project" value="InterPro"/>
</dbReference>
<keyword evidence="20" id="KW-1185">Reference proteome</keyword>
<dbReference type="PANTHER" id="PTHR11705">
    <property type="entry name" value="PROTEASE FAMILY M14 CARBOXYPEPTIDASE A,B"/>
    <property type="match status" value="1"/>
</dbReference>
<dbReference type="Gene3D" id="3.40.630.10">
    <property type="entry name" value="Zn peptidases"/>
    <property type="match status" value="1"/>
</dbReference>